<feature type="region of interest" description="Disordered" evidence="1">
    <location>
        <begin position="124"/>
        <end position="152"/>
    </location>
</feature>
<feature type="compositionally biased region" description="Basic and acidic residues" evidence="1">
    <location>
        <begin position="124"/>
        <end position="139"/>
    </location>
</feature>
<evidence type="ECO:0000256" key="1">
    <source>
        <dbReference type="SAM" id="MobiDB-lite"/>
    </source>
</evidence>
<dbReference type="OrthoDB" id="207146at2759"/>
<organism evidence="2 3">
    <name type="scientific">Triparma laevis f. longispina</name>
    <dbReference type="NCBI Taxonomy" id="1714387"/>
    <lineage>
        <taxon>Eukaryota</taxon>
        <taxon>Sar</taxon>
        <taxon>Stramenopiles</taxon>
        <taxon>Ochrophyta</taxon>
        <taxon>Bolidophyceae</taxon>
        <taxon>Parmales</taxon>
        <taxon>Triparmaceae</taxon>
        <taxon>Triparma</taxon>
    </lineage>
</organism>
<dbReference type="AlphaFoldDB" id="A0A9W7L109"/>
<keyword evidence="3" id="KW-1185">Reference proteome</keyword>
<evidence type="ECO:0000313" key="2">
    <source>
        <dbReference type="EMBL" id="GMI18619.1"/>
    </source>
</evidence>
<comment type="caution">
    <text evidence="2">The sequence shown here is derived from an EMBL/GenBank/DDBJ whole genome shotgun (WGS) entry which is preliminary data.</text>
</comment>
<protein>
    <submittedName>
        <fullName evidence="2">Uncharacterized protein</fullName>
    </submittedName>
</protein>
<reference evidence="3" key="1">
    <citation type="journal article" date="2023" name="Commun. Biol.">
        <title>Genome analysis of Parmales, the sister group of diatoms, reveals the evolutionary specialization of diatoms from phago-mixotrophs to photoautotrophs.</title>
        <authorList>
            <person name="Ban H."/>
            <person name="Sato S."/>
            <person name="Yoshikawa S."/>
            <person name="Yamada K."/>
            <person name="Nakamura Y."/>
            <person name="Ichinomiya M."/>
            <person name="Sato N."/>
            <person name="Blanc-Mathieu R."/>
            <person name="Endo H."/>
            <person name="Kuwata A."/>
            <person name="Ogata H."/>
        </authorList>
    </citation>
    <scope>NUCLEOTIDE SEQUENCE [LARGE SCALE GENOMIC DNA]</scope>
    <source>
        <strain evidence="3">NIES 3700</strain>
    </source>
</reference>
<feature type="region of interest" description="Disordered" evidence="1">
    <location>
        <begin position="197"/>
        <end position="325"/>
    </location>
</feature>
<feature type="compositionally biased region" description="Polar residues" evidence="1">
    <location>
        <begin position="316"/>
        <end position="325"/>
    </location>
</feature>
<feature type="compositionally biased region" description="Polar residues" evidence="1">
    <location>
        <begin position="237"/>
        <end position="248"/>
    </location>
</feature>
<dbReference type="Proteomes" id="UP001165122">
    <property type="component" value="Unassembled WGS sequence"/>
</dbReference>
<name>A0A9W7L109_9STRA</name>
<evidence type="ECO:0000313" key="3">
    <source>
        <dbReference type="Proteomes" id="UP001165122"/>
    </source>
</evidence>
<sequence>MSSPPSSTSHVSKRDLQSQLTALQSDVAELTKALEKSTPQDDDDTIAQAIVDGVKGKSFGELINDNKGYAGEEGKGGSFGNSFGSEACFAIDIPAGASTLLSQLARTQRALQDVKLERDRAVRELQEERERSRGGDRRGSRGSSPCAIPGASTTEALKKMRQLYESLEKDHQLMSLTLENSEKIRVQQKELILLLQDGGAASSSRGRRLSQSPAPRARKSSPRVSPDRRDCARRVTPTESTSDYLITESSSNSKSPSPNPSPSPSPPTISVKAVRKGVDKKENHLSGNNGRVRRGSKALDEPVKTRTKKTTGKTKASTNGQRSFR</sequence>
<dbReference type="EMBL" id="BRXW01000339">
    <property type="protein sequence ID" value="GMI18619.1"/>
    <property type="molecule type" value="Genomic_DNA"/>
</dbReference>
<feature type="compositionally biased region" description="Pro residues" evidence="1">
    <location>
        <begin position="257"/>
        <end position="267"/>
    </location>
</feature>
<proteinExistence type="predicted"/>
<accession>A0A9W7L109</accession>
<gene>
    <name evidence="2" type="ORF">TrLO_g13447</name>
</gene>